<evidence type="ECO:0000256" key="19">
    <source>
        <dbReference type="ARBA" id="ARBA00048649"/>
    </source>
</evidence>
<name>A0A7U2NHU3_FLAPS</name>
<evidence type="ECO:0000256" key="14">
    <source>
        <dbReference type="ARBA" id="ARBA00023004"/>
    </source>
</evidence>
<evidence type="ECO:0000259" key="23">
    <source>
        <dbReference type="PROSITE" id="PS51384"/>
    </source>
</evidence>
<evidence type="ECO:0000256" key="12">
    <source>
        <dbReference type="ARBA" id="ARBA00022857"/>
    </source>
</evidence>
<gene>
    <name evidence="24" type="primary">hmpA</name>
    <name evidence="24" type="ORF">H0H26_06315</name>
</gene>
<dbReference type="FunFam" id="2.40.30.10:FF:000034">
    <property type="entry name" value="Flavohemoprotein"/>
    <property type="match status" value="1"/>
</dbReference>
<protein>
    <recommendedName>
        <fullName evidence="6">Flavohemoprotein</fullName>
        <ecNumber evidence="5">1.14.12.17</ecNumber>
    </recommendedName>
    <alternativeName>
        <fullName evidence="17">Flavohemoglobin</fullName>
    </alternativeName>
    <alternativeName>
        <fullName evidence="16">Hemoglobin-like protein</fullName>
    </alternativeName>
    <alternativeName>
        <fullName evidence="18">Nitric oxide dioxygenase</fullName>
    </alternativeName>
</protein>
<dbReference type="GO" id="GO:0019825">
    <property type="term" value="F:oxygen binding"/>
    <property type="evidence" value="ECO:0007669"/>
    <property type="project" value="InterPro"/>
</dbReference>
<dbReference type="Proteomes" id="UP000596329">
    <property type="component" value="Chromosome"/>
</dbReference>
<dbReference type="PANTHER" id="PTHR43396:SF3">
    <property type="entry name" value="FLAVOHEMOPROTEIN"/>
    <property type="match status" value="1"/>
</dbReference>
<dbReference type="PROSITE" id="PS51384">
    <property type="entry name" value="FAD_FR"/>
    <property type="match status" value="1"/>
</dbReference>
<evidence type="ECO:0000256" key="17">
    <source>
        <dbReference type="ARBA" id="ARBA00030929"/>
    </source>
</evidence>
<dbReference type="SUPFAM" id="SSF46458">
    <property type="entry name" value="Globin-like"/>
    <property type="match status" value="1"/>
</dbReference>
<dbReference type="AlphaFoldDB" id="A0A7U2NHU3"/>
<dbReference type="PRINTS" id="PR00410">
    <property type="entry name" value="PHEHYDRXLASE"/>
</dbReference>
<dbReference type="FunFam" id="1.10.490.10:FF:000003">
    <property type="entry name" value="Flavohemoprotein"/>
    <property type="match status" value="1"/>
</dbReference>
<evidence type="ECO:0000256" key="10">
    <source>
        <dbReference type="ARBA" id="ARBA00022723"/>
    </source>
</evidence>
<reference evidence="24 25" key="1">
    <citation type="submission" date="2020-07" db="EMBL/GenBank/DDBJ databases">
        <title>Genomic characterization of Flavobacterium psychrophilum strains.</title>
        <authorList>
            <person name="Castillo D."/>
            <person name="Jorgensen J."/>
            <person name="Middelboe M."/>
        </authorList>
    </citation>
    <scope>NUCLEOTIDE SEQUENCE [LARGE SCALE GENOMIC DNA]</scope>
    <source>
        <strain evidence="24 25">FPS-R7</strain>
    </source>
</reference>
<accession>A0A7U2NHU3</accession>
<comment type="similarity">
    <text evidence="3">In the C-terminal section; belongs to the flavoprotein pyridine nucleotide cytochrome reductase family.</text>
</comment>
<keyword evidence="21" id="KW-0813">Transport</keyword>
<evidence type="ECO:0000256" key="18">
    <source>
        <dbReference type="ARBA" id="ARBA00033187"/>
    </source>
</evidence>
<dbReference type="GO" id="GO:0071500">
    <property type="term" value="P:cellular response to nitrosative stress"/>
    <property type="evidence" value="ECO:0007669"/>
    <property type="project" value="TreeGrafter"/>
</dbReference>
<dbReference type="Gene3D" id="1.10.490.10">
    <property type="entry name" value="Globins"/>
    <property type="match status" value="1"/>
</dbReference>
<dbReference type="InterPro" id="IPR001709">
    <property type="entry name" value="Flavoprot_Pyr_Nucl_cyt_Rdtase"/>
</dbReference>
<dbReference type="InterPro" id="IPR017927">
    <property type="entry name" value="FAD-bd_FR_type"/>
</dbReference>
<dbReference type="NCBIfam" id="NF009805">
    <property type="entry name" value="PRK13289.1"/>
    <property type="match status" value="1"/>
</dbReference>
<evidence type="ECO:0000256" key="7">
    <source>
        <dbReference type="ARBA" id="ARBA00022617"/>
    </source>
</evidence>
<evidence type="ECO:0000256" key="4">
    <source>
        <dbReference type="ARBA" id="ARBA00008414"/>
    </source>
</evidence>
<dbReference type="InterPro" id="IPR000971">
    <property type="entry name" value="Globin"/>
</dbReference>
<comment type="similarity">
    <text evidence="4">Belongs to the globin family. Two-domain flavohemoproteins subfamily.</text>
</comment>
<evidence type="ECO:0000256" key="1">
    <source>
        <dbReference type="ARBA" id="ARBA00001970"/>
    </source>
</evidence>
<evidence type="ECO:0000256" key="5">
    <source>
        <dbReference type="ARBA" id="ARBA00012229"/>
    </source>
</evidence>
<dbReference type="InterPro" id="IPR017938">
    <property type="entry name" value="Riboflavin_synthase-like_b-brl"/>
</dbReference>
<comment type="cofactor">
    <cofactor evidence="1">
        <name>heme b</name>
        <dbReference type="ChEBI" id="CHEBI:60344"/>
    </cofactor>
</comment>
<dbReference type="PANTHER" id="PTHR43396">
    <property type="entry name" value="FLAVOHEMOPROTEIN"/>
    <property type="match status" value="1"/>
</dbReference>
<evidence type="ECO:0000256" key="15">
    <source>
        <dbReference type="ARBA" id="ARBA00023027"/>
    </source>
</evidence>
<dbReference type="GO" id="GO:0071949">
    <property type="term" value="F:FAD binding"/>
    <property type="evidence" value="ECO:0007669"/>
    <property type="project" value="TreeGrafter"/>
</dbReference>
<keyword evidence="7 21" id="KW-0349">Heme</keyword>
<dbReference type="GO" id="GO:0005344">
    <property type="term" value="F:oxygen carrier activity"/>
    <property type="evidence" value="ECO:0007669"/>
    <property type="project" value="UniProtKB-KW"/>
</dbReference>
<evidence type="ECO:0000256" key="21">
    <source>
        <dbReference type="RuleBase" id="RU000356"/>
    </source>
</evidence>
<dbReference type="InterPro" id="IPR012292">
    <property type="entry name" value="Globin/Proto"/>
</dbReference>
<comment type="cofactor">
    <cofactor evidence="2">
        <name>FAD</name>
        <dbReference type="ChEBI" id="CHEBI:57692"/>
    </cofactor>
</comment>
<evidence type="ECO:0000256" key="3">
    <source>
        <dbReference type="ARBA" id="ARBA00006401"/>
    </source>
</evidence>
<keyword evidence="15" id="KW-0520">NAD</keyword>
<dbReference type="PROSITE" id="PS01033">
    <property type="entry name" value="GLOBIN"/>
    <property type="match status" value="1"/>
</dbReference>
<keyword evidence="11" id="KW-0274">FAD</keyword>
<keyword evidence="13 24" id="KW-0560">Oxidoreductase</keyword>
<dbReference type="CDD" id="cd06184">
    <property type="entry name" value="flavohem_like_fad_nad_binding"/>
    <property type="match status" value="1"/>
</dbReference>
<dbReference type="InterPro" id="IPR009050">
    <property type="entry name" value="Globin-like_sf"/>
</dbReference>
<evidence type="ECO:0000256" key="6">
    <source>
        <dbReference type="ARBA" id="ARBA00014637"/>
    </source>
</evidence>
<evidence type="ECO:0000256" key="9">
    <source>
        <dbReference type="ARBA" id="ARBA00022630"/>
    </source>
</evidence>
<dbReference type="Pfam" id="PF00042">
    <property type="entry name" value="Globin"/>
    <property type="match status" value="1"/>
</dbReference>
<feature type="domain" description="FAD-binding FR-type" evidence="23">
    <location>
        <begin position="152"/>
        <end position="262"/>
    </location>
</feature>
<dbReference type="EC" id="1.14.12.17" evidence="5"/>
<sequence>MTSTQKDLIKATIPILKSNGEDLVKYFYNRMFIHNPELKNLFNMGNQSSGKQQSALTGAVLAYAENIDNPTVLINTLKLIGNKHVSLQVTAKQYDIVGNHLIASIKEVLGAETATEELLHAWTIAYTQLAQIMIDIEEGMYKENIEKEGGWNGWRDFKISKIVTESTEIKSFYLEPTNGEKLPSFKPGQYLSIKTYIDALGHEQPRQYSLSSANSDKWYRISIKKEMGNQNKPNGIFSHAMHDKKIGDIIQVSAPSGVFYIDNENKNPLVLISGGVGITPLMSMLEANTHELKQHKTVWIHSCRNKEVHAFKEDIKKLEQANQWLTTHLYYETNTSGEHDAKLGRINIPELQKEILVNDAKYYICGPELFIKAQYTALLEIGVKEEFISFEEFGPQLLNLN</sequence>
<evidence type="ECO:0000256" key="11">
    <source>
        <dbReference type="ARBA" id="ARBA00022827"/>
    </source>
</evidence>
<proteinExistence type="inferred from homology"/>
<dbReference type="EMBL" id="CP059075">
    <property type="protein sequence ID" value="QRE05198.1"/>
    <property type="molecule type" value="Genomic_DNA"/>
</dbReference>
<dbReference type="Pfam" id="PF00175">
    <property type="entry name" value="NAD_binding_1"/>
    <property type="match status" value="1"/>
</dbReference>
<evidence type="ECO:0000256" key="2">
    <source>
        <dbReference type="ARBA" id="ARBA00001974"/>
    </source>
</evidence>
<evidence type="ECO:0000256" key="20">
    <source>
        <dbReference type="ARBA" id="ARBA00049433"/>
    </source>
</evidence>
<dbReference type="PRINTS" id="PR00371">
    <property type="entry name" value="FPNCR"/>
</dbReference>
<keyword evidence="14" id="KW-0408">Iron</keyword>
<comment type="catalytic activity">
    <reaction evidence="19">
        <text>2 nitric oxide + NADH + 2 O2 = 2 nitrate + NAD(+) + H(+)</text>
        <dbReference type="Rhea" id="RHEA:19469"/>
        <dbReference type="ChEBI" id="CHEBI:15378"/>
        <dbReference type="ChEBI" id="CHEBI:15379"/>
        <dbReference type="ChEBI" id="CHEBI:16480"/>
        <dbReference type="ChEBI" id="CHEBI:17632"/>
        <dbReference type="ChEBI" id="CHEBI:57540"/>
        <dbReference type="ChEBI" id="CHEBI:57945"/>
        <dbReference type="EC" id="1.14.12.17"/>
    </reaction>
</comment>
<keyword evidence="10" id="KW-0479">Metal-binding</keyword>
<feature type="domain" description="Globin" evidence="22">
    <location>
        <begin position="1"/>
        <end position="138"/>
    </location>
</feature>
<dbReference type="InterPro" id="IPR039261">
    <property type="entry name" value="FNR_nucleotide-bd"/>
</dbReference>
<evidence type="ECO:0000256" key="8">
    <source>
        <dbReference type="ARBA" id="ARBA00022621"/>
    </source>
</evidence>
<dbReference type="GO" id="GO:0020037">
    <property type="term" value="F:heme binding"/>
    <property type="evidence" value="ECO:0007669"/>
    <property type="project" value="InterPro"/>
</dbReference>
<dbReference type="RefSeq" id="WP_086441054.1">
    <property type="nucleotide sequence ID" value="NZ_CP059075.1"/>
</dbReference>
<keyword evidence="12" id="KW-0521">NADP</keyword>
<dbReference type="Pfam" id="PF00970">
    <property type="entry name" value="FAD_binding_6"/>
    <property type="match status" value="1"/>
</dbReference>
<evidence type="ECO:0000256" key="16">
    <source>
        <dbReference type="ARBA" id="ARBA00030024"/>
    </source>
</evidence>
<evidence type="ECO:0000259" key="22">
    <source>
        <dbReference type="PROSITE" id="PS01033"/>
    </source>
</evidence>
<dbReference type="FunFam" id="3.40.50.80:FF:000010">
    <property type="entry name" value="Flavohemoprotein"/>
    <property type="match status" value="1"/>
</dbReference>
<keyword evidence="9" id="KW-0285">Flavoprotein</keyword>
<evidence type="ECO:0000313" key="25">
    <source>
        <dbReference type="Proteomes" id="UP000596329"/>
    </source>
</evidence>
<keyword evidence="8 21" id="KW-0561">Oxygen transport</keyword>
<dbReference type="CDD" id="cd14779">
    <property type="entry name" value="FHP_Ae-globin-like"/>
    <property type="match status" value="1"/>
</dbReference>
<dbReference type="InterPro" id="IPR008333">
    <property type="entry name" value="Cbr1-like_FAD-bd_dom"/>
</dbReference>
<dbReference type="Gene3D" id="3.40.50.80">
    <property type="entry name" value="Nucleotide-binding domain of ferredoxin-NADP reductase (FNR) module"/>
    <property type="match status" value="1"/>
</dbReference>
<dbReference type="GO" id="GO:0046872">
    <property type="term" value="F:metal ion binding"/>
    <property type="evidence" value="ECO:0007669"/>
    <property type="project" value="UniProtKB-KW"/>
</dbReference>
<dbReference type="Gene3D" id="2.40.30.10">
    <property type="entry name" value="Translation factors"/>
    <property type="match status" value="1"/>
</dbReference>
<comment type="catalytic activity">
    <reaction evidence="20">
        <text>2 nitric oxide + NADPH + 2 O2 = 2 nitrate + NADP(+) + H(+)</text>
        <dbReference type="Rhea" id="RHEA:19465"/>
        <dbReference type="ChEBI" id="CHEBI:15378"/>
        <dbReference type="ChEBI" id="CHEBI:15379"/>
        <dbReference type="ChEBI" id="CHEBI:16480"/>
        <dbReference type="ChEBI" id="CHEBI:17632"/>
        <dbReference type="ChEBI" id="CHEBI:57783"/>
        <dbReference type="ChEBI" id="CHEBI:58349"/>
        <dbReference type="EC" id="1.14.12.17"/>
    </reaction>
</comment>
<dbReference type="GO" id="GO:0046210">
    <property type="term" value="P:nitric oxide catabolic process"/>
    <property type="evidence" value="ECO:0007669"/>
    <property type="project" value="TreeGrafter"/>
</dbReference>
<dbReference type="InterPro" id="IPR001433">
    <property type="entry name" value="OxRdtase_FAD/NAD-bd"/>
</dbReference>
<dbReference type="GO" id="GO:0008941">
    <property type="term" value="F:nitric oxide dioxygenase NAD(P)H activity"/>
    <property type="evidence" value="ECO:0007669"/>
    <property type="project" value="UniProtKB-EC"/>
</dbReference>
<evidence type="ECO:0000256" key="13">
    <source>
        <dbReference type="ARBA" id="ARBA00023002"/>
    </source>
</evidence>
<evidence type="ECO:0000313" key="24">
    <source>
        <dbReference type="EMBL" id="QRE05198.1"/>
    </source>
</evidence>
<organism evidence="24 25">
    <name type="scientific">Flavobacterium psychrophilum</name>
    <dbReference type="NCBI Taxonomy" id="96345"/>
    <lineage>
        <taxon>Bacteria</taxon>
        <taxon>Pseudomonadati</taxon>
        <taxon>Bacteroidota</taxon>
        <taxon>Flavobacteriia</taxon>
        <taxon>Flavobacteriales</taxon>
        <taxon>Flavobacteriaceae</taxon>
        <taxon>Flavobacterium</taxon>
    </lineage>
</organism>
<dbReference type="SUPFAM" id="SSF63380">
    <property type="entry name" value="Riboflavin synthase domain-like"/>
    <property type="match status" value="1"/>
</dbReference>
<dbReference type="SUPFAM" id="SSF52343">
    <property type="entry name" value="Ferredoxin reductase-like, C-terminal NADP-linked domain"/>
    <property type="match status" value="1"/>
</dbReference>